<feature type="region of interest" description="Disordered" evidence="8">
    <location>
        <begin position="1"/>
        <end position="41"/>
    </location>
</feature>
<comment type="subcellular location">
    <subcellularLocation>
        <location evidence="1 7">Cell membrane</location>
        <topology evidence="1 7">Multi-pass membrane protein</topology>
    </subcellularLocation>
</comment>
<dbReference type="AlphaFoldDB" id="A0A4R5KIA1"/>
<gene>
    <name evidence="10" type="ORF">E1809_15160</name>
</gene>
<evidence type="ECO:0000256" key="1">
    <source>
        <dbReference type="ARBA" id="ARBA00004651"/>
    </source>
</evidence>
<dbReference type="PROSITE" id="PS50928">
    <property type="entry name" value="ABC_TM1"/>
    <property type="match status" value="1"/>
</dbReference>
<dbReference type="InterPro" id="IPR035906">
    <property type="entry name" value="MetI-like_sf"/>
</dbReference>
<evidence type="ECO:0000256" key="3">
    <source>
        <dbReference type="ARBA" id="ARBA00022475"/>
    </source>
</evidence>
<evidence type="ECO:0000256" key="7">
    <source>
        <dbReference type="RuleBase" id="RU363032"/>
    </source>
</evidence>
<keyword evidence="11" id="KW-1185">Reference proteome</keyword>
<sequence>MSTTAEKPAAPDSEPGAAGRNTAGKGRSSAGRRPGKSGKVRRLTRRDKLVLAIMVGLPTLIQLLLVWLPTLFSIALSFTRWNGLDLTDIKPAGTDNYSFVFQDYPPFWPAVQHNILWLVFLAVIATPLGLLLAVLLDQKIRGSKIYQSIFFTPVMLSLALIGIIWQLFYNRDSGLLNYLLGTAGKSQAVDWFGDSNVNIWAAMVAATWRHAGYVMILYLAGLKGVDPSLREAAAIDGANAAQTFFRVVFPAMRPVNIVIVVITIIESLRAFDIVYVINRGTNGLELLSALVIQNLVGEGQVIGVGSSLAVILLVISLIPIVFYLIRTFGKEGKA</sequence>
<dbReference type="PANTHER" id="PTHR30193:SF37">
    <property type="entry name" value="INNER MEMBRANE ABC TRANSPORTER PERMEASE PROTEIN YCJO"/>
    <property type="match status" value="1"/>
</dbReference>
<dbReference type="RefSeq" id="WP_133205073.1">
    <property type="nucleotide sequence ID" value="NZ_SMRU01000017.1"/>
</dbReference>
<accession>A0A4R5KIA1</accession>
<protein>
    <submittedName>
        <fullName evidence="10">Sugar ABC transporter permease</fullName>
    </submittedName>
</protein>
<evidence type="ECO:0000259" key="9">
    <source>
        <dbReference type="PROSITE" id="PS50928"/>
    </source>
</evidence>
<keyword evidence="4 7" id="KW-0812">Transmembrane</keyword>
<keyword evidence="3" id="KW-1003">Cell membrane</keyword>
<keyword evidence="5 7" id="KW-1133">Transmembrane helix</keyword>
<evidence type="ECO:0000256" key="4">
    <source>
        <dbReference type="ARBA" id="ARBA00022692"/>
    </source>
</evidence>
<feature type="domain" description="ABC transmembrane type-1" evidence="9">
    <location>
        <begin position="111"/>
        <end position="323"/>
    </location>
</feature>
<proteinExistence type="inferred from homology"/>
<feature type="transmembrane region" description="Helical" evidence="7">
    <location>
        <begin position="148"/>
        <end position="168"/>
    </location>
</feature>
<dbReference type="EMBL" id="SMRU01000017">
    <property type="protein sequence ID" value="TDF93980.1"/>
    <property type="molecule type" value="Genomic_DNA"/>
</dbReference>
<feature type="transmembrane region" description="Helical" evidence="7">
    <location>
        <begin position="115"/>
        <end position="136"/>
    </location>
</feature>
<keyword evidence="6 7" id="KW-0472">Membrane</keyword>
<feature type="transmembrane region" description="Helical" evidence="7">
    <location>
        <begin position="199"/>
        <end position="220"/>
    </location>
</feature>
<dbReference type="PANTHER" id="PTHR30193">
    <property type="entry name" value="ABC TRANSPORTER PERMEASE PROTEIN"/>
    <property type="match status" value="1"/>
</dbReference>
<dbReference type="InterPro" id="IPR000515">
    <property type="entry name" value="MetI-like"/>
</dbReference>
<reference evidence="10 11" key="1">
    <citation type="submission" date="2019-03" db="EMBL/GenBank/DDBJ databases">
        <title>Whole genome sequence of Arthrobacter sp JH1-1.</title>
        <authorList>
            <person name="Trinh H.N."/>
        </authorList>
    </citation>
    <scope>NUCLEOTIDE SEQUENCE [LARGE SCALE GENOMIC DNA]</scope>
    <source>
        <strain evidence="10 11">JH1-1</strain>
    </source>
</reference>
<dbReference type="GO" id="GO:0005886">
    <property type="term" value="C:plasma membrane"/>
    <property type="evidence" value="ECO:0007669"/>
    <property type="project" value="UniProtKB-SubCell"/>
</dbReference>
<dbReference type="GO" id="GO:0055085">
    <property type="term" value="P:transmembrane transport"/>
    <property type="evidence" value="ECO:0007669"/>
    <property type="project" value="InterPro"/>
</dbReference>
<evidence type="ECO:0000313" key="11">
    <source>
        <dbReference type="Proteomes" id="UP000295511"/>
    </source>
</evidence>
<dbReference type="InterPro" id="IPR051393">
    <property type="entry name" value="ABC_transporter_permease"/>
</dbReference>
<name>A0A4R5KIA1_9MICC</name>
<keyword evidence="2 7" id="KW-0813">Transport</keyword>
<evidence type="ECO:0000256" key="2">
    <source>
        <dbReference type="ARBA" id="ARBA00022448"/>
    </source>
</evidence>
<evidence type="ECO:0000256" key="5">
    <source>
        <dbReference type="ARBA" id="ARBA00022989"/>
    </source>
</evidence>
<dbReference type="Proteomes" id="UP000295511">
    <property type="component" value="Unassembled WGS sequence"/>
</dbReference>
<feature type="transmembrane region" description="Helical" evidence="7">
    <location>
        <begin position="301"/>
        <end position="325"/>
    </location>
</feature>
<evidence type="ECO:0000256" key="8">
    <source>
        <dbReference type="SAM" id="MobiDB-lite"/>
    </source>
</evidence>
<dbReference type="SUPFAM" id="SSF161098">
    <property type="entry name" value="MetI-like"/>
    <property type="match status" value="1"/>
</dbReference>
<organism evidence="10 11">
    <name type="scientific">Arthrobacter terricola</name>
    <dbReference type="NCBI Taxonomy" id="2547396"/>
    <lineage>
        <taxon>Bacteria</taxon>
        <taxon>Bacillati</taxon>
        <taxon>Actinomycetota</taxon>
        <taxon>Actinomycetes</taxon>
        <taxon>Micrococcales</taxon>
        <taxon>Micrococcaceae</taxon>
        <taxon>Arthrobacter</taxon>
    </lineage>
</organism>
<evidence type="ECO:0000256" key="6">
    <source>
        <dbReference type="ARBA" id="ARBA00023136"/>
    </source>
</evidence>
<evidence type="ECO:0000313" key="10">
    <source>
        <dbReference type="EMBL" id="TDF93980.1"/>
    </source>
</evidence>
<feature type="transmembrane region" description="Helical" evidence="7">
    <location>
        <begin position="49"/>
        <end position="76"/>
    </location>
</feature>
<dbReference type="Gene3D" id="1.10.3720.10">
    <property type="entry name" value="MetI-like"/>
    <property type="match status" value="1"/>
</dbReference>
<dbReference type="OrthoDB" id="3614395at2"/>
<comment type="similarity">
    <text evidence="7">Belongs to the binding-protein-dependent transport system permease family.</text>
</comment>
<dbReference type="CDD" id="cd06261">
    <property type="entry name" value="TM_PBP2"/>
    <property type="match status" value="1"/>
</dbReference>
<dbReference type="Pfam" id="PF00528">
    <property type="entry name" value="BPD_transp_1"/>
    <property type="match status" value="1"/>
</dbReference>
<comment type="caution">
    <text evidence="10">The sequence shown here is derived from an EMBL/GenBank/DDBJ whole genome shotgun (WGS) entry which is preliminary data.</text>
</comment>